<dbReference type="EMBL" id="KN847570">
    <property type="protein sequence ID" value="KIV99875.1"/>
    <property type="molecule type" value="Genomic_DNA"/>
</dbReference>
<dbReference type="Pfam" id="PF20180">
    <property type="entry name" value="UQCC2_CBP6"/>
    <property type="match status" value="1"/>
</dbReference>
<dbReference type="OrthoDB" id="2107880at2759"/>
<keyword evidence="2" id="KW-1185">Reference proteome</keyword>
<dbReference type="GO" id="GO:0034551">
    <property type="term" value="P:mitochondrial respiratory chain complex III assembly"/>
    <property type="evidence" value="ECO:0007669"/>
    <property type="project" value="TreeGrafter"/>
</dbReference>
<proteinExistence type="predicted"/>
<organism evidence="1 2">
    <name type="scientific">Verruconis gallopava</name>
    <dbReference type="NCBI Taxonomy" id="253628"/>
    <lineage>
        <taxon>Eukaryota</taxon>
        <taxon>Fungi</taxon>
        <taxon>Dikarya</taxon>
        <taxon>Ascomycota</taxon>
        <taxon>Pezizomycotina</taxon>
        <taxon>Dothideomycetes</taxon>
        <taxon>Pleosporomycetidae</taxon>
        <taxon>Venturiales</taxon>
        <taxon>Sympoventuriaceae</taxon>
        <taxon>Verruconis</taxon>
    </lineage>
</organism>
<dbReference type="RefSeq" id="XP_016209745.1">
    <property type="nucleotide sequence ID" value="XM_016362460.1"/>
</dbReference>
<name>A0A0D1XC75_9PEZI</name>
<evidence type="ECO:0000313" key="2">
    <source>
        <dbReference type="Proteomes" id="UP000053259"/>
    </source>
</evidence>
<dbReference type="GO" id="GO:0061671">
    <property type="term" value="C:Cbp3p-Cbp6 complex"/>
    <property type="evidence" value="ECO:0007669"/>
    <property type="project" value="InterPro"/>
</dbReference>
<dbReference type="PANTHER" id="PTHR28250:SF1">
    <property type="entry name" value="CYTOCHROME B PRE-MRNA-PROCESSING PROTEIN 6"/>
    <property type="match status" value="1"/>
</dbReference>
<dbReference type="HOGENOM" id="CLU_138679_1_0_1"/>
<accession>A0A0D1XC75</accession>
<dbReference type="Proteomes" id="UP000053259">
    <property type="component" value="Unassembled WGS sequence"/>
</dbReference>
<dbReference type="InParanoid" id="A0A0D1XC75"/>
<dbReference type="VEuPathDB" id="FungiDB:PV09_08542"/>
<reference evidence="1 2" key="1">
    <citation type="submission" date="2015-01" db="EMBL/GenBank/DDBJ databases">
        <title>The Genome Sequence of Ochroconis gallopava CBS43764.</title>
        <authorList>
            <consortium name="The Broad Institute Genomics Platform"/>
            <person name="Cuomo C."/>
            <person name="de Hoog S."/>
            <person name="Gorbushina A."/>
            <person name="Stielow B."/>
            <person name="Teixiera M."/>
            <person name="Abouelleil A."/>
            <person name="Chapman S.B."/>
            <person name="Priest M."/>
            <person name="Young S.K."/>
            <person name="Wortman J."/>
            <person name="Nusbaum C."/>
            <person name="Birren B."/>
        </authorList>
    </citation>
    <scope>NUCLEOTIDE SEQUENCE [LARGE SCALE GENOMIC DNA]</scope>
    <source>
        <strain evidence="1 2">CBS 43764</strain>
    </source>
</reference>
<dbReference type="PANTHER" id="PTHR28250">
    <property type="entry name" value="CYTOCHROME B PRE-MRNA-PROCESSING PROTEIN 6"/>
    <property type="match status" value="1"/>
</dbReference>
<evidence type="ECO:0000313" key="1">
    <source>
        <dbReference type="EMBL" id="KIV99875.1"/>
    </source>
</evidence>
<evidence type="ECO:0008006" key="3">
    <source>
        <dbReference type="Google" id="ProtNLM"/>
    </source>
</evidence>
<dbReference type="AlphaFoldDB" id="A0A0D1XC75"/>
<dbReference type="GO" id="GO:0043022">
    <property type="term" value="F:ribosome binding"/>
    <property type="evidence" value="ECO:0007669"/>
    <property type="project" value="InterPro"/>
</dbReference>
<sequence length="111" mass="13129">MSRTLLTKHYQRIASLWPKDPMRPDRVFSKVLEHREKHLADAGQAELRNINALYSLLDDRYSKKYPTPKHVLSPQSNPNHYIDLIAELEKAPTRSWWDNFVTNLKGRIRFS</sequence>
<protein>
    <recommendedName>
        <fullName evidence="3">Ubiquinol-cytochrome-c reductase complex assembly factor 2</fullName>
    </recommendedName>
</protein>
<gene>
    <name evidence="1" type="ORF">PV09_08542</name>
</gene>
<dbReference type="GeneID" id="27316515"/>
<dbReference type="InterPro" id="IPR037653">
    <property type="entry name" value="Cbp6"/>
</dbReference>